<proteinExistence type="predicted"/>
<organism evidence="1 2">
    <name type="scientific">Aspergillus versicolor CBS 583.65</name>
    <dbReference type="NCBI Taxonomy" id="1036611"/>
    <lineage>
        <taxon>Eukaryota</taxon>
        <taxon>Fungi</taxon>
        <taxon>Dikarya</taxon>
        <taxon>Ascomycota</taxon>
        <taxon>Pezizomycotina</taxon>
        <taxon>Eurotiomycetes</taxon>
        <taxon>Eurotiomycetidae</taxon>
        <taxon>Eurotiales</taxon>
        <taxon>Aspergillaceae</taxon>
        <taxon>Aspergillus</taxon>
        <taxon>Aspergillus subgen. Nidulantes</taxon>
    </lineage>
</organism>
<gene>
    <name evidence="1" type="ORF">ASPVEDRAFT_330012</name>
</gene>
<evidence type="ECO:0000313" key="2">
    <source>
        <dbReference type="Proteomes" id="UP000184073"/>
    </source>
</evidence>
<reference evidence="2" key="1">
    <citation type="journal article" date="2017" name="Genome Biol.">
        <title>Comparative genomics reveals high biological diversity and specific adaptations in the industrially and medically important fungal genus Aspergillus.</title>
        <authorList>
            <person name="de Vries R.P."/>
            <person name="Riley R."/>
            <person name="Wiebenga A."/>
            <person name="Aguilar-Osorio G."/>
            <person name="Amillis S."/>
            <person name="Uchima C.A."/>
            <person name="Anderluh G."/>
            <person name="Asadollahi M."/>
            <person name="Askin M."/>
            <person name="Barry K."/>
            <person name="Battaglia E."/>
            <person name="Bayram O."/>
            <person name="Benocci T."/>
            <person name="Braus-Stromeyer S.A."/>
            <person name="Caldana C."/>
            <person name="Canovas D."/>
            <person name="Cerqueira G.C."/>
            <person name="Chen F."/>
            <person name="Chen W."/>
            <person name="Choi C."/>
            <person name="Clum A."/>
            <person name="Dos Santos R.A."/>
            <person name="Damasio A.R."/>
            <person name="Diallinas G."/>
            <person name="Emri T."/>
            <person name="Fekete E."/>
            <person name="Flipphi M."/>
            <person name="Freyberg S."/>
            <person name="Gallo A."/>
            <person name="Gournas C."/>
            <person name="Habgood R."/>
            <person name="Hainaut M."/>
            <person name="Harispe M.L."/>
            <person name="Henrissat B."/>
            <person name="Hilden K.S."/>
            <person name="Hope R."/>
            <person name="Hossain A."/>
            <person name="Karabika E."/>
            <person name="Karaffa L."/>
            <person name="Karanyi Z."/>
            <person name="Krasevec N."/>
            <person name="Kuo A."/>
            <person name="Kusch H."/>
            <person name="LaButti K."/>
            <person name="Lagendijk E.L."/>
            <person name="Lapidus A."/>
            <person name="Levasseur A."/>
            <person name="Lindquist E."/>
            <person name="Lipzen A."/>
            <person name="Logrieco A.F."/>
            <person name="MacCabe A."/>
            <person name="Maekelae M.R."/>
            <person name="Malavazi I."/>
            <person name="Melin P."/>
            <person name="Meyer V."/>
            <person name="Mielnichuk N."/>
            <person name="Miskei M."/>
            <person name="Molnar A.P."/>
            <person name="Mule G."/>
            <person name="Ngan C.Y."/>
            <person name="Orejas M."/>
            <person name="Orosz E."/>
            <person name="Ouedraogo J.P."/>
            <person name="Overkamp K.M."/>
            <person name="Park H.-S."/>
            <person name="Perrone G."/>
            <person name="Piumi F."/>
            <person name="Punt P.J."/>
            <person name="Ram A.F."/>
            <person name="Ramon A."/>
            <person name="Rauscher S."/>
            <person name="Record E."/>
            <person name="Riano-Pachon D.M."/>
            <person name="Robert V."/>
            <person name="Roehrig J."/>
            <person name="Ruller R."/>
            <person name="Salamov A."/>
            <person name="Salih N.S."/>
            <person name="Samson R.A."/>
            <person name="Sandor E."/>
            <person name="Sanguinetti M."/>
            <person name="Schuetze T."/>
            <person name="Sepcic K."/>
            <person name="Shelest E."/>
            <person name="Sherlock G."/>
            <person name="Sophianopoulou V."/>
            <person name="Squina F.M."/>
            <person name="Sun H."/>
            <person name="Susca A."/>
            <person name="Todd R.B."/>
            <person name="Tsang A."/>
            <person name="Unkles S.E."/>
            <person name="van de Wiele N."/>
            <person name="van Rossen-Uffink D."/>
            <person name="Oliveira J.V."/>
            <person name="Vesth T.C."/>
            <person name="Visser J."/>
            <person name="Yu J.-H."/>
            <person name="Zhou M."/>
            <person name="Andersen M.R."/>
            <person name="Archer D.B."/>
            <person name="Baker S.E."/>
            <person name="Benoit I."/>
            <person name="Brakhage A.A."/>
            <person name="Braus G.H."/>
            <person name="Fischer R."/>
            <person name="Frisvad J.C."/>
            <person name="Goldman G.H."/>
            <person name="Houbraken J."/>
            <person name="Oakley B."/>
            <person name="Pocsi I."/>
            <person name="Scazzocchio C."/>
            <person name="Seiboth B."/>
            <person name="vanKuyk P.A."/>
            <person name="Wortman J."/>
            <person name="Dyer P.S."/>
            <person name="Grigoriev I.V."/>
        </authorList>
    </citation>
    <scope>NUCLEOTIDE SEQUENCE [LARGE SCALE GENOMIC DNA]</scope>
    <source>
        <strain evidence="2">CBS 583.65</strain>
    </source>
</reference>
<name>A0A1L9PYK1_ASPVE</name>
<keyword evidence="2" id="KW-1185">Reference proteome</keyword>
<dbReference type="VEuPathDB" id="FungiDB:ASPVEDRAFT_330012"/>
<protein>
    <submittedName>
        <fullName evidence="1">Uncharacterized protein</fullName>
    </submittedName>
</protein>
<dbReference type="RefSeq" id="XP_040672356.1">
    <property type="nucleotide sequence ID" value="XM_040810672.1"/>
</dbReference>
<dbReference type="EMBL" id="KV878135">
    <property type="protein sequence ID" value="OJJ06594.1"/>
    <property type="molecule type" value="Genomic_DNA"/>
</dbReference>
<dbReference type="AlphaFoldDB" id="A0A1L9PYK1"/>
<accession>A0A1L9PYK1</accession>
<evidence type="ECO:0000313" key="1">
    <source>
        <dbReference type="EMBL" id="OJJ06594.1"/>
    </source>
</evidence>
<dbReference type="GeneID" id="63726183"/>
<sequence length="182" mass="18605">MACTLLSPSWKILPMEEISPVFILLLQSATLVRPFASRDTFAILPAPNNMPSILTTAAAGSLTVSYVARAALPSSPAMAMTLATLAKPSPAATSVPTTGTNINTTPITSKMIFSIRFRSSSSSSSSSFSPSSLACFMLSTPCSSISTAGVYATAAASGSPPIQSPPMISILVACISALKANP</sequence>
<dbReference type="Proteomes" id="UP000184073">
    <property type="component" value="Unassembled WGS sequence"/>
</dbReference>